<dbReference type="Proteomes" id="UP000831692">
    <property type="component" value="Chromosome"/>
</dbReference>
<evidence type="ECO:0000313" key="4">
    <source>
        <dbReference type="Proteomes" id="UP000831692"/>
    </source>
</evidence>
<name>A0ABM7XP43_9ENTE</name>
<feature type="compositionally biased region" description="Acidic residues" evidence="1">
    <location>
        <begin position="184"/>
        <end position="199"/>
    </location>
</feature>
<evidence type="ECO:0008006" key="5">
    <source>
        <dbReference type="Google" id="ProtNLM"/>
    </source>
</evidence>
<keyword evidence="4" id="KW-1185">Reference proteome</keyword>
<protein>
    <recommendedName>
        <fullName evidence="5">NEAT domain-containing protein</fullName>
    </recommendedName>
</protein>
<feature type="chain" id="PRO_5046771042" description="NEAT domain-containing protein" evidence="2">
    <location>
        <begin position="23"/>
        <end position="256"/>
    </location>
</feature>
<organism evidence="3 4">
    <name type="scientific">Enterococcus innesii</name>
    <dbReference type="NCBI Taxonomy" id="2839759"/>
    <lineage>
        <taxon>Bacteria</taxon>
        <taxon>Bacillati</taxon>
        <taxon>Bacillota</taxon>
        <taxon>Bacilli</taxon>
        <taxon>Lactobacillales</taxon>
        <taxon>Enterococcaceae</taxon>
        <taxon>Enterococcus</taxon>
    </lineage>
</organism>
<evidence type="ECO:0000256" key="1">
    <source>
        <dbReference type="SAM" id="MobiDB-lite"/>
    </source>
</evidence>
<keyword evidence="2" id="KW-0732">Signal</keyword>
<reference evidence="3 4" key="1">
    <citation type="submission" date="2022-03" db="EMBL/GenBank/DDBJ databases">
        <title>Complete genome sequence of Enterococcus innesii DB-1.</title>
        <authorList>
            <person name="Fukuda D."/>
            <person name="Nolasco-Hipolito C."/>
        </authorList>
    </citation>
    <scope>NUCLEOTIDE SEQUENCE [LARGE SCALE GENOMIC DNA]</scope>
    <source>
        <strain evidence="3 4">DB-1</strain>
    </source>
</reference>
<feature type="compositionally biased region" description="Acidic residues" evidence="1">
    <location>
        <begin position="147"/>
        <end position="176"/>
    </location>
</feature>
<sequence length="256" mass="28954">MLKSLLFIFSVMILFPTLEATADDVSETLIFDLNTIDFKDEHYYLLRTTQDLQLTVDSNGSEGAFGVTITAVGEAFSAELNSVNGSEEMIIHIEDADEASMILNVAATLNIKEYLDSNSEYYLSVTFTAIDDSETFTKEIKMNQTDEEKEEIPDENLTDEDQDDEKQEDDGIEDESESQKEEAESNYDEQANLEEDSLDNDSTKLEDSISDVEDEASAEVFLGKKSQYEKATFFSKEMIIEEKMFRHISGKTAYLI</sequence>
<dbReference type="RefSeq" id="WP_244352339.1">
    <property type="nucleotide sequence ID" value="NZ_AP025635.1"/>
</dbReference>
<gene>
    <name evidence="3" type="ORF">ENLAB_03440</name>
</gene>
<evidence type="ECO:0000313" key="3">
    <source>
        <dbReference type="EMBL" id="BDG66780.1"/>
    </source>
</evidence>
<feature type="region of interest" description="Disordered" evidence="1">
    <location>
        <begin position="142"/>
        <end position="213"/>
    </location>
</feature>
<dbReference type="GeneID" id="83456344"/>
<dbReference type="EMBL" id="AP025635">
    <property type="protein sequence ID" value="BDG66780.1"/>
    <property type="molecule type" value="Genomic_DNA"/>
</dbReference>
<proteinExistence type="predicted"/>
<feature type="signal peptide" evidence="2">
    <location>
        <begin position="1"/>
        <end position="22"/>
    </location>
</feature>
<evidence type="ECO:0000256" key="2">
    <source>
        <dbReference type="SAM" id="SignalP"/>
    </source>
</evidence>
<accession>A0ABM7XP43</accession>